<reference evidence="3" key="1">
    <citation type="submission" date="2018-05" db="EMBL/GenBank/DDBJ databases">
        <authorList>
            <person name="Li X."/>
        </authorList>
    </citation>
    <scope>NUCLEOTIDE SEQUENCE [LARGE SCALE GENOMIC DNA]</scope>
    <source>
        <strain evidence="3">YIM 73061</strain>
    </source>
</reference>
<evidence type="ECO:0000313" key="2">
    <source>
        <dbReference type="EMBL" id="RAK52990.1"/>
    </source>
</evidence>
<sequence length="244" mass="26243">MDRTGRGGGWAGWLVGFAFGGFFDGILLHQVLQWHHLLSLVGGDLRVQMAADGYFHILMYVLAVVGLWGLFRPGGRTLSGRRLLVGMLFGFALWQAVDAVLFHWVLGIHRVRVDRPDPLMWDLGWLTVFGLLPLLAALALRRRGRGGEGRGSSPQVAAALLVTLSGLWALQPSTPYTAVLFRPGTPDAQVMASAGAAGRIVWTDPTGELVVVHRAAAPWRLYGQGAILVSGSGLPAGCFSQVRA</sequence>
<evidence type="ECO:0000256" key="1">
    <source>
        <dbReference type="SAM" id="Phobius"/>
    </source>
</evidence>
<proteinExistence type="predicted"/>
<keyword evidence="1" id="KW-0472">Membrane</keyword>
<dbReference type="EMBL" id="QFYR01000002">
    <property type="protein sequence ID" value="RAK52990.1"/>
    <property type="molecule type" value="Genomic_DNA"/>
</dbReference>
<dbReference type="AlphaFoldDB" id="A0A328AE88"/>
<protein>
    <submittedName>
        <fullName evidence="2">DUF2243 domain-containing protein</fullName>
    </submittedName>
</protein>
<feature type="transmembrane region" description="Helical" evidence="1">
    <location>
        <begin position="118"/>
        <end position="140"/>
    </location>
</feature>
<gene>
    <name evidence="2" type="ORF">DJ018_12505</name>
</gene>
<dbReference type="OrthoDB" id="5190099at2"/>
<feature type="transmembrane region" description="Helical" evidence="1">
    <location>
        <begin position="53"/>
        <end position="71"/>
    </location>
</feature>
<dbReference type="Pfam" id="PF10002">
    <property type="entry name" value="DUF2243"/>
    <property type="match status" value="1"/>
</dbReference>
<keyword evidence="1" id="KW-1133">Transmembrane helix</keyword>
<organism evidence="2 3">
    <name type="scientific">Phenylobacterium deserti</name>
    <dbReference type="NCBI Taxonomy" id="1914756"/>
    <lineage>
        <taxon>Bacteria</taxon>
        <taxon>Pseudomonadati</taxon>
        <taxon>Pseudomonadota</taxon>
        <taxon>Alphaproteobacteria</taxon>
        <taxon>Caulobacterales</taxon>
        <taxon>Caulobacteraceae</taxon>
        <taxon>Phenylobacterium</taxon>
    </lineage>
</organism>
<keyword evidence="3" id="KW-1185">Reference proteome</keyword>
<keyword evidence="1" id="KW-0812">Transmembrane</keyword>
<name>A0A328AE88_9CAUL</name>
<dbReference type="InterPro" id="IPR018719">
    <property type="entry name" value="DUF2243_membrane"/>
</dbReference>
<feature type="transmembrane region" description="Helical" evidence="1">
    <location>
        <begin position="12"/>
        <end position="33"/>
    </location>
</feature>
<feature type="transmembrane region" description="Helical" evidence="1">
    <location>
        <begin position="83"/>
        <end position="106"/>
    </location>
</feature>
<comment type="caution">
    <text evidence="2">The sequence shown here is derived from an EMBL/GenBank/DDBJ whole genome shotgun (WGS) entry which is preliminary data.</text>
</comment>
<evidence type="ECO:0000313" key="3">
    <source>
        <dbReference type="Proteomes" id="UP000249725"/>
    </source>
</evidence>
<accession>A0A328AE88</accession>
<dbReference type="Proteomes" id="UP000249725">
    <property type="component" value="Unassembled WGS sequence"/>
</dbReference>